<proteinExistence type="predicted"/>
<name>A0AA35Z7K6_LACSI</name>
<reference evidence="1" key="1">
    <citation type="submission" date="2023-04" db="EMBL/GenBank/DDBJ databases">
        <authorList>
            <person name="Vijverberg K."/>
            <person name="Xiong W."/>
            <person name="Schranz E."/>
        </authorList>
    </citation>
    <scope>NUCLEOTIDE SEQUENCE</scope>
</reference>
<keyword evidence="2" id="KW-1185">Reference proteome</keyword>
<dbReference type="EMBL" id="OX465081">
    <property type="protein sequence ID" value="CAI9287408.1"/>
    <property type="molecule type" value="Genomic_DNA"/>
</dbReference>
<organism evidence="1 2">
    <name type="scientific">Lactuca saligna</name>
    <name type="common">Willowleaf lettuce</name>
    <dbReference type="NCBI Taxonomy" id="75948"/>
    <lineage>
        <taxon>Eukaryota</taxon>
        <taxon>Viridiplantae</taxon>
        <taxon>Streptophyta</taxon>
        <taxon>Embryophyta</taxon>
        <taxon>Tracheophyta</taxon>
        <taxon>Spermatophyta</taxon>
        <taxon>Magnoliopsida</taxon>
        <taxon>eudicotyledons</taxon>
        <taxon>Gunneridae</taxon>
        <taxon>Pentapetalae</taxon>
        <taxon>asterids</taxon>
        <taxon>campanulids</taxon>
        <taxon>Asterales</taxon>
        <taxon>Asteraceae</taxon>
        <taxon>Cichorioideae</taxon>
        <taxon>Cichorieae</taxon>
        <taxon>Lactucinae</taxon>
        <taxon>Lactuca</taxon>
    </lineage>
</organism>
<protein>
    <submittedName>
        <fullName evidence="1">Uncharacterized protein</fullName>
    </submittedName>
</protein>
<sequence length="259" mass="29630">MPEMVGSRSRVVVELVPSPDITIQRKEIIIKQRQGVVPRTKLQRSNRYVELSNRLHVFRGIPPRENMVPKAEISVEMALRGHYRGKLYHQDIDLVESRPPPVFEKRMRELAGLLSAEGEMLVLADLPRFLNRSLELFTQPILRPLLLMTFQWCMFCAWWCIGCAWRFSPSNIPYMVDEMRIASHPSALEAYILGWAVTKDSLLLEDIAAHEWSNCVHPPATMKLLAAQSGVHMAGDLRYAAIQTSALWLLPLIRFSTLS</sequence>
<gene>
    <name evidence="1" type="ORF">LSALG_LOCUS26772</name>
</gene>
<accession>A0AA35Z7K6</accession>
<evidence type="ECO:0000313" key="2">
    <source>
        <dbReference type="Proteomes" id="UP001177003"/>
    </source>
</evidence>
<evidence type="ECO:0000313" key="1">
    <source>
        <dbReference type="EMBL" id="CAI9287408.1"/>
    </source>
</evidence>
<dbReference type="AlphaFoldDB" id="A0AA35Z7K6"/>
<dbReference type="Proteomes" id="UP001177003">
    <property type="component" value="Chromosome 5"/>
</dbReference>